<feature type="compositionally biased region" description="Polar residues" evidence="1">
    <location>
        <begin position="49"/>
        <end position="58"/>
    </location>
</feature>
<accession>A0A4C1XT76</accession>
<evidence type="ECO:0000313" key="2">
    <source>
        <dbReference type="EMBL" id="GBP65415.1"/>
    </source>
</evidence>
<feature type="region of interest" description="Disordered" evidence="1">
    <location>
        <begin position="1"/>
        <end position="75"/>
    </location>
</feature>
<keyword evidence="3" id="KW-1185">Reference proteome</keyword>
<evidence type="ECO:0000313" key="3">
    <source>
        <dbReference type="Proteomes" id="UP000299102"/>
    </source>
</evidence>
<name>A0A4C1XT76_EUMVA</name>
<comment type="caution">
    <text evidence="2">The sequence shown here is derived from an EMBL/GenBank/DDBJ whole genome shotgun (WGS) entry which is preliminary data.</text>
</comment>
<reference evidence="2 3" key="1">
    <citation type="journal article" date="2019" name="Commun. Biol.">
        <title>The bagworm genome reveals a unique fibroin gene that provides high tensile strength.</title>
        <authorList>
            <person name="Kono N."/>
            <person name="Nakamura H."/>
            <person name="Ohtoshi R."/>
            <person name="Tomita M."/>
            <person name="Numata K."/>
            <person name="Arakawa K."/>
        </authorList>
    </citation>
    <scope>NUCLEOTIDE SEQUENCE [LARGE SCALE GENOMIC DNA]</scope>
</reference>
<gene>
    <name evidence="2" type="ORF">EVAR_103297_1</name>
</gene>
<sequence length="415" mass="45383">MGTVKGSDVEEGPFQTVIAKRKNRKVARRQRKISNNSSNSDMEIETRQLKPTTKTDSPASPDPHNPATVTATESDDVDYIKEDLDRQGYPILRAQDAPEGWISVRNGSGNFGKKDERAKEIFNELGNVCGLSGIQVEAPYRKRVPGQCHRCQMYGHAAANAMHNRAASSVWSRIGPKTASALRNQETSLVCRREGTVQPARVENSWNKPLPWVEPRHDDIDNAIGALTSHITTVVENSSRKVPAKSDRKELPRDVIELIRDKNAALRRAGKYQPVKIGPVRVLCNVGPTDWTLSYFTGHLVRRRKILQSPMRAAITFASYFKTETVFTSAALAATASSRTSAAAKGEALRNKCGSWRGGREGCPRGRRAAETNLTSGGVVTALTADIFPSLISGSGRRHFDSCVELAAPAPTRGA</sequence>
<feature type="compositionally biased region" description="Basic residues" evidence="1">
    <location>
        <begin position="19"/>
        <end position="32"/>
    </location>
</feature>
<dbReference type="OrthoDB" id="7487068at2759"/>
<evidence type="ECO:0000256" key="1">
    <source>
        <dbReference type="SAM" id="MobiDB-lite"/>
    </source>
</evidence>
<dbReference type="Proteomes" id="UP000299102">
    <property type="component" value="Unassembled WGS sequence"/>
</dbReference>
<dbReference type="EMBL" id="BGZK01000928">
    <property type="protein sequence ID" value="GBP65415.1"/>
    <property type="molecule type" value="Genomic_DNA"/>
</dbReference>
<protein>
    <submittedName>
        <fullName evidence="2">Uncharacterized protein</fullName>
    </submittedName>
</protein>
<proteinExistence type="predicted"/>
<dbReference type="AlphaFoldDB" id="A0A4C1XT76"/>
<organism evidence="2 3">
    <name type="scientific">Eumeta variegata</name>
    <name type="common">Bagworm moth</name>
    <name type="synonym">Eumeta japonica</name>
    <dbReference type="NCBI Taxonomy" id="151549"/>
    <lineage>
        <taxon>Eukaryota</taxon>
        <taxon>Metazoa</taxon>
        <taxon>Ecdysozoa</taxon>
        <taxon>Arthropoda</taxon>
        <taxon>Hexapoda</taxon>
        <taxon>Insecta</taxon>
        <taxon>Pterygota</taxon>
        <taxon>Neoptera</taxon>
        <taxon>Endopterygota</taxon>
        <taxon>Lepidoptera</taxon>
        <taxon>Glossata</taxon>
        <taxon>Ditrysia</taxon>
        <taxon>Tineoidea</taxon>
        <taxon>Psychidae</taxon>
        <taxon>Oiketicinae</taxon>
        <taxon>Eumeta</taxon>
    </lineage>
</organism>